<dbReference type="PANTHER" id="PTHR42928:SF5">
    <property type="entry name" value="BLR1237 PROTEIN"/>
    <property type="match status" value="1"/>
</dbReference>
<reference evidence="3 4" key="1">
    <citation type="submission" date="2019-07" db="EMBL/GenBank/DDBJ databases">
        <title>Qingshengfaniella alkalisoli gen. nov., sp. nov., isolated from saline soil.</title>
        <authorList>
            <person name="Xu L."/>
            <person name="Huang X.-X."/>
            <person name="Sun J.-Q."/>
        </authorList>
    </citation>
    <scope>NUCLEOTIDE SEQUENCE [LARGE SCALE GENOMIC DNA]</scope>
    <source>
        <strain evidence="3 4">DSM 27279</strain>
    </source>
</reference>
<dbReference type="Pfam" id="PF03401">
    <property type="entry name" value="TctC"/>
    <property type="match status" value="1"/>
</dbReference>
<accession>A0A556AB09</accession>
<dbReference type="OrthoDB" id="8678477at2"/>
<gene>
    <name evidence="3" type="ORF">FOZ76_19660</name>
</gene>
<organism evidence="3 4">
    <name type="scientific">Verticiella sediminum</name>
    <dbReference type="NCBI Taxonomy" id="1247510"/>
    <lineage>
        <taxon>Bacteria</taxon>
        <taxon>Pseudomonadati</taxon>
        <taxon>Pseudomonadota</taxon>
        <taxon>Betaproteobacteria</taxon>
        <taxon>Burkholderiales</taxon>
        <taxon>Alcaligenaceae</taxon>
        <taxon>Verticiella</taxon>
    </lineage>
</organism>
<dbReference type="InterPro" id="IPR005064">
    <property type="entry name" value="BUG"/>
</dbReference>
<proteinExistence type="inferred from homology"/>
<comment type="similarity">
    <text evidence="1">Belongs to the UPF0065 (bug) family.</text>
</comment>
<evidence type="ECO:0000313" key="4">
    <source>
        <dbReference type="Proteomes" id="UP000318405"/>
    </source>
</evidence>
<dbReference type="PANTHER" id="PTHR42928">
    <property type="entry name" value="TRICARBOXYLATE-BINDING PROTEIN"/>
    <property type="match status" value="1"/>
</dbReference>
<name>A0A556AB09_9BURK</name>
<feature type="chain" id="PRO_5022001900" evidence="2">
    <location>
        <begin position="26"/>
        <end position="320"/>
    </location>
</feature>
<evidence type="ECO:0000256" key="1">
    <source>
        <dbReference type="ARBA" id="ARBA00006987"/>
    </source>
</evidence>
<protein>
    <submittedName>
        <fullName evidence="3">Tripartite tricarboxylate transporter substrate binding protein</fullName>
    </submittedName>
</protein>
<evidence type="ECO:0000313" key="3">
    <source>
        <dbReference type="EMBL" id="TSH90070.1"/>
    </source>
</evidence>
<dbReference type="RefSeq" id="WP_143949984.1">
    <property type="nucleotide sequence ID" value="NZ_BAABMB010000003.1"/>
</dbReference>
<dbReference type="InterPro" id="IPR042100">
    <property type="entry name" value="Bug_dom1"/>
</dbReference>
<dbReference type="Proteomes" id="UP000318405">
    <property type="component" value="Unassembled WGS sequence"/>
</dbReference>
<dbReference type="Gene3D" id="3.40.190.150">
    <property type="entry name" value="Bordetella uptake gene, domain 1"/>
    <property type="match status" value="1"/>
</dbReference>
<feature type="signal peptide" evidence="2">
    <location>
        <begin position="1"/>
        <end position="25"/>
    </location>
</feature>
<evidence type="ECO:0000256" key="2">
    <source>
        <dbReference type="SAM" id="SignalP"/>
    </source>
</evidence>
<dbReference type="Gene3D" id="3.40.190.10">
    <property type="entry name" value="Periplasmic binding protein-like II"/>
    <property type="match status" value="1"/>
</dbReference>
<dbReference type="SUPFAM" id="SSF53850">
    <property type="entry name" value="Periplasmic binding protein-like II"/>
    <property type="match status" value="1"/>
</dbReference>
<dbReference type="InterPro" id="IPR006311">
    <property type="entry name" value="TAT_signal"/>
</dbReference>
<dbReference type="PROSITE" id="PS51318">
    <property type="entry name" value="TAT"/>
    <property type="match status" value="1"/>
</dbReference>
<dbReference type="AlphaFoldDB" id="A0A556AB09"/>
<dbReference type="PIRSF" id="PIRSF017082">
    <property type="entry name" value="YflP"/>
    <property type="match status" value="1"/>
</dbReference>
<dbReference type="EMBL" id="VLTJ01000039">
    <property type="protein sequence ID" value="TSH90070.1"/>
    <property type="molecule type" value="Genomic_DNA"/>
</dbReference>
<sequence length="320" mass="33268">MLNRRQWLTLMAAAAATASAPAVLAQSRPTRLLVGATPGGGTDLVARTLAMTMEKPLASTIVVENRPGAAGNIAASSVAAARGDSSSLLLAYTSHAINPSMMKNLPFDPMADFTPISLVASSPLLLVANGQLPVTDLPTLLEYAERSGRQLSIGIAGLGSANQLAAELLQYRTGMRAVSVPYKGAAPAMQDLLGGQIDLMISNLTTVRAFTATGQLKPLAVTTEQSIPEYPGVRPVADVVPDFQFSSWYGLLGPAGLDAAAAATLETAARQAAASPVLRERLAHEGLRPVGSTGAEFRDFLQSEMARFAQVVKLTGISMG</sequence>
<keyword evidence="2" id="KW-0732">Signal</keyword>
<keyword evidence="4" id="KW-1185">Reference proteome</keyword>
<comment type="caution">
    <text evidence="3">The sequence shown here is derived from an EMBL/GenBank/DDBJ whole genome shotgun (WGS) entry which is preliminary data.</text>
</comment>